<dbReference type="EMBL" id="PFAJ01000029">
    <property type="protein sequence ID" value="PIR97295.1"/>
    <property type="molecule type" value="Genomic_DNA"/>
</dbReference>
<evidence type="ECO:0000256" key="3">
    <source>
        <dbReference type="ARBA" id="ARBA00022967"/>
    </source>
</evidence>
<dbReference type="GO" id="GO:0005507">
    <property type="term" value="F:copper ion binding"/>
    <property type="evidence" value="ECO:0007669"/>
    <property type="project" value="TreeGrafter"/>
</dbReference>
<keyword evidence="3" id="KW-1278">Translocase</keyword>
<dbReference type="InterPro" id="IPR023214">
    <property type="entry name" value="HAD_sf"/>
</dbReference>
<dbReference type="NCBIfam" id="TIGR01494">
    <property type="entry name" value="ATPase_P-type"/>
    <property type="match status" value="1"/>
</dbReference>
<dbReference type="PRINTS" id="PR00119">
    <property type="entry name" value="CATATPASE"/>
</dbReference>
<sequence>MKEKYKHQIIFASILAGLILAISYFKTLGLLSGILRLFSDNILLLLIIPFGMVIWALFANMTAKEDYFGKYHVFIGRTGILTEGRPEVSDIFPNQLLPVDADRLLQLAGSLAQLSDHPYSQGLMRMVDRKGLGLLKPVKFRSFPGLGIEGQIAGCKTKLGNHVFMKESFVVLGGLEEVATKMRAQGKSVAFVAYDGEPIGVIGFYDKPKRHLKSLIQNLYSRGVTVNMLTSDHKDTAEVLAQELGINRVLADRLPMSKAEDIKKDLRDERHVVMIGEGLGDEHALAAANLSFNVSTCNANTVEIPKELRELKVFLK</sequence>
<dbReference type="GO" id="GO:0055070">
    <property type="term" value="P:copper ion homeostasis"/>
    <property type="evidence" value="ECO:0007669"/>
    <property type="project" value="TreeGrafter"/>
</dbReference>
<dbReference type="SUPFAM" id="SSF56784">
    <property type="entry name" value="HAD-like"/>
    <property type="match status" value="1"/>
</dbReference>
<dbReference type="SUPFAM" id="SSF81660">
    <property type="entry name" value="Metal cation-transporting ATPase, ATP-binding domain N"/>
    <property type="match status" value="1"/>
</dbReference>
<evidence type="ECO:0000313" key="7">
    <source>
        <dbReference type="EMBL" id="PIR97295.1"/>
    </source>
</evidence>
<evidence type="ECO:0000256" key="4">
    <source>
        <dbReference type="ARBA" id="ARBA00022989"/>
    </source>
</evidence>
<dbReference type="PANTHER" id="PTHR43520:SF8">
    <property type="entry name" value="P-TYPE CU(+) TRANSPORTER"/>
    <property type="match status" value="1"/>
</dbReference>
<reference evidence="8" key="1">
    <citation type="submission" date="2017-09" db="EMBL/GenBank/DDBJ databases">
        <title>Depth-based differentiation of microbial function through sediment-hosted aquifers and enrichment of novel symbionts in the deep terrestrial subsurface.</title>
        <authorList>
            <person name="Probst A.J."/>
            <person name="Ladd B."/>
            <person name="Jarett J.K."/>
            <person name="Geller-Mcgrath D.E."/>
            <person name="Sieber C.M.K."/>
            <person name="Emerson J.B."/>
            <person name="Anantharaman K."/>
            <person name="Thomas B.C."/>
            <person name="Malmstrom R."/>
            <person name="Stieglmeier M."/>
            <person name="Klingl A."/>
            <person name="Woyke T."/>
            <person name="Ryan C.M."/>
            <person name="Banfield J.F."/>
        </authorList>
    </citation>
    <scope>NUCLEOTIDE SEQUENCE [LARGE SCALE GENOMIC DNA]</scope>
</reference>
<organism evidence="7 8">
    <name type="scientific">Candidatus Doudnabacteria bacterium CG10_big_fil_rev_8_21_14_0_10_41_10</name>
    <dbReference type="NCBI Taxonomy" id="1974551"/>
    <lineage>
        <taxon>Bacteria</taxon>
        <taxon>Candidatus Doudnaibacteriota</taxon>
    </lineage>
</organism>
<evidence type="ECO:0000256" key="5">
    <source>
        <dbReference type="ARBA" id="ARBA00023136"/>
    </source>
</evidence>
<keyword evidence="4 6" id="KW-1133">Transmembrane helix</keyword>
<dbReference type="InterPro" id="IPR023299">
    <property type="entry name" value="ATPase_P-typ_cyto_dom_N"/>
</dbReference>
<evidence type="ECO:0000256" key="2">
    <source>
        <dbReference type="ARBA" id="ARBA00022692"/>
    </source>
</evidence>
<keyword evidence="2 6" id="KW-0812">Transmembrane</keyword>
<dbReference type="InterPro" id="IPR036412">
    <property type="entry name" value="HAD-like_sf"/>
</dbReference>
<protein>
    <recommendedName>
        <fullName evidence="9">Heavy metal translocating P-type ATPase</fullName>
    </recommendedName>
</protein>
<dbReference type="Pfam" id="PF00702">
    <property type="entry name" value="Hydrolase"/>
    <property type="match status" value="1"/>
</dbReference>
<evidence type="ECO:0000256" key="6">
    <source>
        <dbReference type="SAM" id="Phobius"/>
    </source>
</evidence>
<dbReference type="PANTHER" id="PTHR43520">
    <property type="entry name" value="ATP7, ISOFORM B"/>
    <property type="match status" value="1"/>
</dbReference>
<name>A0A2H0VDX5_9BACT</name>
<proteinExistence type="predicted"/>
<gene>
    <name evidence="7" type="ORF">COT91_02055</name>
</gene>
<dbReference type="GO" id="GO:0016020">
    <property type="term" value="C:membrane"/>
    <property type="evidence" value="ECO:0007669"/>
    <property type="project" value="UniProtKB-SubCell"/>
</dbReference>
<evidence type="ECO:0008006" key="9">
    <source>
        <dbReference type="Google" id="ProtNLM"/>
    </source>
</evidence>
<dbReference type="GO" id="GO:0005524">
    <property type="term" value="F:ATP binding"/>
    <property type="evidence" value="ECO:0007669"/>
    <property type="project" value="InterPro"/>
</dbReference>
<keyword evidence="5 6" id="KW-0472">Membrane</keyword>
<dbReference type="AlphaFoldDB" id="A0A2H0VDX5"/>
<feature type="transmembrane region" description="Helical" evidence="6">
    <location>
        <begin position="41"/>
        <end position="61"/>
    </location>
</feature>
<dbReference type="InterPro" id="IPR001757">
    <property type="entry name" value="P_typ_ATPase"/>
</dbReference>
<accession>A0A2H0VDX5</accession>
<dbReference type="Proteomes" id="UP000230557">
    <property type="component" value="Unassembled WGS sequence"/>
</dbReference>
<dbReference type="GO" id="GO:0043682">
    <property type="term" value="F:P-type divalent copper transporter activity"/>
    <property type="evidence" value="ECO:0007669"/>
    <property type="project" value="TreeGrafter"/>
</dbReference>
<dbReference type="Gene3D" id="3.40.50.1000">
    <property type="entry name" value="HAD superfamily/HAD-like"/>
    <property type="match status" value="1"/>
</dbReference>
<evidence type="ECO:0000313" key="8">
    <source>
        <dbReference type="Proteomes" id="UP000230557"/>
    </source>
</evidence>
<evidence type="ECO:0000256" key="1">
    <source>
        <dbReference type="ARBA" id="ARBA00004370"/>
    </source>
</evidence>
<dbReference type="Gene3D" id="3.40.1110.10">
    <property type="entry name" value="Calcium-transporting ATPase, cytoplasmic domain N"/>
    <property type="match status" value="1"/>
</dbReference>
<comment type="subcellular location">
    <subcellularLocation>
        <location evidence="1">Membrane</location>
    </subcellularLocation>
</comment>
<feature type="transmembrane region" description="Helical" evidence="6">
    <location>
        <begin position="9"/>
        <end position="35"/>
    </location>
</feature>
<dbReference type="GO" id="GO:0016887">
    <property type="term" value="F:ATP hydrolysis activity"/>
    <property type="evidence" value="ECO:0007669"/>
    <property type="project" value="InterPro"/>
</dbReference>
<comment type="caution">
    <text evidence="7">The sequence shown here is derived from an EMBL/GenBank/DDBJ whole genome shotgun (WGS) entry which is preliminary data.</text>
</comment>